<dbReference type="Proteomes" id="UP000298138">
    <property type="component" value="Unassembled WGS sequence"/>
</dbReference>
<protein>
    <submittedName>
        <fullName evidence="2">Uncharacterized protein</fullName>
    </submittedName>
</protein>
<name>A0A4S2MVC9_9PEZI</name>
<feature type="region of interest" description="Disordered" evidence="1">
    <location>
        <begin position="1"/>
        <end position="118"/>
    </location>
</feature>
<evidence type="ECO:0000313" key="2">
    <source>
        <dbReference type="EMBL" id="TGZ80466.1"/>
    </source>
</evidence>
<sequence length="143" mass="16327">MDYNRHPSPTRGGRDDRRQAYDEPYQPHSRSHRPYPTESRGRDYYGSEHDPDWHRSRSRSWSPPPNSSHRSAGRNDYDGSHSHGSYSSGYRDRDAPSHRNRSRERSPGDGTSSDIRFVSRDVIIEGFGGERTDEDVGTPAVAP</sequence>
<organism evidence="2 3">
    <name type="scientific">Ascodesmis nigricans</name>
    <dbReference type="NCBI Taxonomy" id="341454"/>
    <lineage>
        <taxon>Eukaryota</taxon>
        <taxon>Fungi</taxon>
        <taxon>Dikarya</taxon>
        <taxon>Ascomycota</taxon>
        <taxon>Pezizomycotina</taxon>
        <taxon>Pezizomycetes</taxon>
        <taxon>Pezizales</taxon>
        <taxon>Ascodesmidaceae</taxon>
        <taxon>Ascodesmis</taxon>
    </lineage>
</organism>
<feature type="compositionally biased region" description="Basic and acidic residues" evidence="1">
    <location>
        <begin position="39"/>
        <end position="55"/>
    </location>
</feature>
<reference evidence="2 3" key="1">
    <citation type="submission" date="2019-04" db="EMBL/GenBank/DDBJ databases">
        <title>Comparative genomics and transcriptomics to analyze fruiting body development in filamentous ascomycetes.</title>
        <authorList>
            <consortium name="DOE Joint Genome Institute"/>
            <person name="Lutkenhaus R."/>
            <person name="Traeger S."/>
            <person name="Breuer J."/>
            <person name="Kuo A."/>
            <person name="Lipzen A."/>
            <person name="Pangilinan J."/>
            <person name="Dilworth D."/>
            <person name="Sandor L."/>
            <person name="Poggeler S."/>
            <person name="Barry K."/>
            <person name="Grigoriev I.V."/>
            <person name="Nowrousian M."/>
        </authorList>
    </citation>
    <scope>NUCLEOTIDE SEQUENCE [LARGE SCALE GENOMIC DNA]</scope>
    <source>
        <strain evidence="2 3">CBS 389.68</strain>
    </source>
</reference>
<dbReference type="AlphaFoldDB" id="A0A4S2MVC9"/>
<evidence type="ECO:0000313" key="3">
    <source>
        <dbReference type="Proteomes" id="UP000298138"/>
    </source>
</evidence>
<dbReference type="InParanoid" id="A0A4S2MVC9"/>
<feature type="compositionally biased region" description="Basic and acidic residues" evidence="1">
    <location>
        <begin position="12"/>
        <end position="21"/>
    </location>
</feature>
<evidence type="ECO:0000256" key="1">
    <source>
        <dbReference type="SAM" id="MobiDB-lite"/>
    </source>
</evidence>
<proteinExistence type="predicted"/>
<feature type="compositionally biased region" description="Basic and acidic residues" evidence="1">
    <location>
        <begin position="90"/>
        <end position="107"/>
    </location>
</feature>
<keyword evidence="3" id="KW-1185">Reference proteome</keyword>
<dbReference type="EMBL" id="ML220124">
    <property type="protein sequence ID" value="TGZ80466.1"/>
    <property type="molecule type" value="Genomic_DNA"/>
</dbReference>
<accession>A0A4S2MVC9</accession>
<gene>
    <name evidence="2" type="ORF">EX30DRAFT_372111</name>
</gene>